<dbReference type="NCBIfam" id="TIGR00364">
    <property type="entry name" value="7-cyano-7-deazaguanine synthase QueC"/>
    <property type="match status" value="1"/>
</dbReference>
<proteinExistence type="inferred from homology"/>
<dbReference type="HAMAP" id="MF_01633">
    <property type="entry name" value="QueC"/>
    <property type="match status" value="1"/>
</dbReference>
<dbReference type="GO" id="GO:0008616">
    <property type="term" value="P:tRNA queuosine(34) biosynthetic process"/>
    <property type="evidence" value="ECO:0007669"/>
    <property type="project" value="UniProtKB-UniRule"/>
</dbReference>
<dbReference type="AlphaFoldDB" id="A0A1M5WJ99"/>
<keyword evidence="4 10" id="KW-0547">Nucleotide-binding</keyword>
<gene>
    <name evidence="10" type="primary">queC</name>
    <name evidence="11" type="ORF">SAMN02746098_01647</name>
</gene>
<dbReference type="Gene3D" id="3.40.50.620">
    <property type="entry name" value="HUPs"/>
    <property type="match status" value="1"/>
</dbReference>
<evidence type="ECO:0000256" key="6">
    <source>
        <dbReference type="ARBA" id="ARBA00022840"/>
    </source>
</evidence>
<dbReference type="Pfam" id="PF06508">
    <property type="entry name" value="QueC"/>
    <property type="match status" value="1"/>
</dbReference>
<dbReference type="PANTHER" id="PTHR42914:SF1">
    <property type="entry name" value="7-CYANO-7-DEAZAGUANINE SYNTHASE"/>
    <property type="match status" value="1"/>
</dbReference>
<dbReference type="UniPathway" id="UPA00391"/>
<dbReference type="RefSeq" id="WP_073029253.1">
    <property type="nucleotide sequence ID" value="NZ_FQXJ01000005.1"/>
</dbReference>
<evidence type="ECO:0000256" key="7">
    <source>
        <dbReference type="ARBA" id="ARBA00037993"/>
    </source>
</evidence>
<keyword evidence="12" id="KW-1185">Reference proteome</keyword>
<dbReference type="GO" id="GO:0008270">
    <property type="term" value="F:zinc ion binding"/>
    <property type="evidence" value="ECO:0007669"/>
    <property type="project" value="UniProtKB-UniRule"/>
</dbReference>
<feature type="binding site" evidence="10">
    <location>
        <position position="202"/>
    </location>
    <ligand>
        <name>Zn(2+)</name>
        <dbReference type="ChEBI" id="CHEBI:29105"/>
    </ligand>
</feature>
<dbReference type="Proteomes" id="UP000183954">
    <property type="component" value="Unassembled WGS sequence"/>
</dbReference>
<comment type="pathway">
    <text evidence="1 10">Purine metabolism; 7-cyano-7-deazaguanine biosynthesis.</text>
</comment>
<dbReference type="CDD" id="cd01995">
    <property type="entry name" value="QueC-like"/>
    <property type="match status" value="1"/>
</dbReference>
<feature type="binding site" evidence="10">
    <location>
        <begin position="7"/>
        <end position="17"/>
    </location>
    <ligand>
        <name>ATP</name>
        <dbReference type="ChEBI" id="CHEBI:30616"/>
    </ligand>
</feature>
<dbReference type="PANTHER" id="PTHR42914">
    <property type="entry name" value="7-CYANO-7-DEAZAGUANINE SYNTHASE"/>
    <property type="match status" value="1"/>
</dbReference>
<evidence type="ECO:0000256" key="10">
    <source>
        <dbReference type="HAMAP-Rule" id="MF_01633"/>
    </source>
</evidence>
<keyword evidence="5 10" id="KW-0862">Zinc</keyword>
<feature type="binding site" evidence="10">
    <location>
        <position position="194"/>
    </location>
    <ligand>
        <name>Zn(2+)</name>
        <dbReference type="ChEBI" id="CHEBI:29105"/>
    </ligand>
</feature>
<dbReference type="GO" id="GO:0005524">
    <property type="term" value="F:ATP binding"/>
    <property type="evidence" value="ECO:0007669"/>
    <property type="project" value="UniProtKB-UniRule"/>
</dbReference>
<keyword evidence="3 10" id="KW-0479">Metal-binding</keyword>
<reference evidence="12" key="1">
    <citation type="submission" date="2016-11" db="EMBL/GenBank/DDBJ databases">
        <authorList>
            <person name="Varghese N."/>
            <person name="Submissions S."/>
        </authorList>
    </citation>
    <scope>NUCLEOTIDE SEQUENCE [LARGE SCALE GENOMIC DNA]</scope>
    <source>
        <strain evidence="12">DSM 15449</strain>
    </source>
</reference>
<evidence type="ECO:0000256" key="3">
    <source>
        <dbReference type="ARBA" id="ARBA00022723"/>
    </source>
</evidence>
<dbReference type="InterPro" id="IPR014729">
    <property type="entry name" value="Rossmann-like_a/b/a_fold"/>
</dbReference>
<comment type="subunit">
    <text evidence="10">Homodimer.</text>
</comment>
<dbReference type="GO" id="GO:0016879">
    <property type="term" value="F:ligase activity, forming carbon-nitrogen bonds"/>
    <property type="evidence" value="ECO:0007669"/>
    <property type="project" value="UniProtKB-UniRule"/>
</dbReference>
<evidence type="ECO:0000256" key="2">
    <source>
        <dbReference type="ARBA" id="ARBA00022598"/>
    </source>
</evidence>
<keyword evidence="6 10" id="KW-0067">ATP-binding</keyword>
<name>A0A1M5WJ99_9FIRM</name>
<comment type="cofactor">
    <cofactor evidence="10">
        <name>Zn(2+)</name>
        <dbReference type="ChEBI" id="CHEBI:29105"/>
    </cofactor>
    <text evidence="10">Binds 1 zinc ion per subunit.</text>
</comment>
<keyword evidence="2 10" id="KW-0436">Ligase</keyword>
<comment type="catalytic activity">
    <reaction evidence="9 10">
        <text>7-carboxy-7-carbaguanine + NH4(+) + 2 ATP = 7-cyano-7-carbaguanine + 2 AMP + 2 diphosphate + 2 H(+)</text>
        <dbReference type="Rhea" id="RHEA:27982"/>
        <dbReference type="ChEBI" id="CHEBI:15378"/>
        <dbReference type="ChEBI" id="CHEBI:28938"/>
        <dbReference type="ChEBI" id="CHEBI:30616"/>
        <dbReference type="ChEBI" id="CHEBI:33019"/>
        <dbReference type="ChEBI" id="CHEBI:45075"/>
        <dbReference type="ChEBI" id="CHEBI:61036"/>
        <dbReference type="ChEBI" id="CHEBI:456215"/>
        <dbReference type="EC" id="6.3.4.20"/>
    </reaction>
</comment>
<dbReference type="EC" id="6.3.4.20" evidence="8 10"/>
<evidence type="ECO:0000256" key="4">
    <source>
        <dbReference type="ARBA" id="ARBA00022741"/>
    </source>
</evidence>
<evidence type="ECO:0000313" key="11">
    <source>
        <dbReference type="EMBL" id="SHH87640.1"/>
    </source>
</evidence>
<comment type="similarity">
    <text evidence="7 10">Belongs to the QueC family.</text>
</comment>
<feature type="binding site" evidence="10">
    <location>
        <position position="205"/>
    </location>
    <ligand>
        <name>Zn(2+)</name>
        <dbReference type="ChEBI" id="CHEBI:29105"/>
    </ligand>
</feature>
<dbReference type="InterPro" id="IPR018317">
    <property type="entry name" value="QueC"/>
</dbReference>
<evidence type="ECO:0000313" key="12">
    <source>
        <dbReference type="Proteomes" id="UP000183954"/>
    </source>
</evidence>
<comment type="function">
    <text evidence="10">Catalyzes the ATP-dependent conversion of 7-carboxy-7-deazaguanine (CDG) to 7-cyano-7-deazaguanine (preQ(0)).</text>
</comment>
<dbReference type="PIRSF" id="PIRSF006293">
    <property type="entry name" value="ExsB"/>
    <property type="match status" value="1"/>
</dbReference>
<organism evidence="11 12">
    <name type="scientific">Desulfosporosinus lacus DSM 15449</name>
    <dbReference type="NCBI Taxonomy" id="1121420"/>
    <lineage>
        <taxon>Bacteria</taxon>
        <taxon>Bacillati</taxon>
        <taxon>Bacillota</taxon>
        <taxon>Clostridia</taxon>
        <taxon>Eubacteriales</taxon>
        <taxon>Desulfitobacteriaceae</taxon>
        <taxon>Desulfosporosinus</taxon>
    </lineage>
</organism>
<evidence type="ECO:0000256" key="8">
    <source>
        <dbReference type="ARBA" id="ARBA00039149"/>
    </source>
</evidence>
<evidence type="ECO:0000256" key="9">
    <source>
        <dbReference type="ARBA" id="ARBA00047890"/>
    </source>
</evidence>
<sequence length="233" mass="26219">MAGIVLLSGGLDSTVALALYLEKDSIDLALTIDYGQRASRNEISASRKIAEYYNIAHQVIPIPFLQDQTHSALVNRSENLPLIEYNKLDDLQGQALESARQVWVPNRNGLFLNIAAVFGENMGDHPVIITGFNREEAATFPDNSLEFIKAVNRCLTFSTQNNVTVVSPTSVYEKKEIVREGLRLNVPFHYIWSCYESGNKVCGQCESCQRLKRALLKNDAEELVRELFEIDHK</sequence>
<keyword evidence="10" id="KW-0671">Queuosine biosynthesis</keyword>
<evidence type="ECO:0000256" key="1">
    <source>
        <dbReference type="ARBA" id="ARBA00005061"/>
    </source>
</evidence>
<dbReference type="OrthoDB" id="9789567at2"/>
<evidence type="ECO:0000256" key="5">
    <source>
        <dbReference type="ARBA" id="ARBA00022833"/>
    </source>
</evidence>
<dbReference type="EMBL" id="FQXJ01000005">
    <property type="protein sequence ID" value="SHH87640.1"/>
    <property type="molecule type" value="Genomic_DNA"/>
</dbReference>
<dbReference type="STRING" id="1121420.SAMN02746098_01647"/>
<dbReference type="SUPFAM" id="SSF52402">
    <property type="entry name" value="Adenine nucleotide alpha hydrolases-like"/>
    <property type="match status" value="1"/>
</dbReference>
<feature type="binding site" evidence="10">
    <location>
        <position position="208"/>
    </location>
    <ligand>
        <name>Zn(2+)</name>
        <dbReference type="ChEBI" id="CHEBI:29105"/>
    </ligand>
</feature>
<accession>A0A1M5WJ99</accession>
<protein>
    <recommendedName>
        <fullName evidence="8 10">7-cyano-7-deazaguanine synthase</fullName>
        <ecNumber evidence="8 10">6.3.4.20</ecNumber>
    </recommendedName>
    <alternativeName>
        <fullName evidence="10">7-cyano-7-carbaguanine synthase</fullName>
    </alternativeName>
    <alternativeName>
        <fullName evidence="10">PreQ(0) synthase</fullName>
    </alternativeName>
    <alternativeName>
        <fullName evidence="10">Queuosine biosynthesis protein QueC</fullName>
    </alternativeName>
</protein>